<dbReference type="EMBL" id="JAPZBO010000004">
    <property type="protein sequence ID" value="KAJ5318632.1"/>
    <property type="molecule type" value="Genomic_DNA"/>
</dbReference>
<evidence type="ECO:0000256" key="1">
    <source>
        <dbReference type="SAM" id="MobiDB-lite"/>
    </source>
</evidence>
<keyword evidence="4" id="KW-1185">Reference proteome</keyword>
<feature type="region of interest" description="Disordered" evidence="1">
    <location>
        <begin position="137"/>
        <end position="165"/>
    </location>
</feature>
<sequence length="315" mass="35831">MNRPIPGSNEAFGQREMCLSDLGSSTEKFIQQTQTQSAGIENSPFATTYIDGDGKIQIHTSDSISACFGANSTQEAIDHSLKMRGLDQQWSMQSIHPSQTLERSTQMLPGVFNSRLARTTEMIPCKWQSQRQTRVKRAGRVAPEKPVCLPPKKAPSPTPPPSRTSLQVDDIDLLQQWYKEAFMNLKQDNCRLIAKLYMEFVEPRQHKSSPYAGKVQPTWWPADVKHLGPDHLLKEGRVRLLVHILCAMKETHAVTANKLRKASQSLRQQIKPSNSFQILEEIYFVREMEERFLNKITKDTLVQVEHTLLPDALHT</sequence>
<gene>
    <name evidence="3" type="ORF">N7476_005052</name>
</gene>
<proteinExistence type="predicted"/>
<dbReference type="InterPro" id="IPR047092">
    <property type="entry name" value="AFUB_07903/YDR124W-like_hel"/>
</dbReference>
<reference evidence="3" key="1">
    <citation type="submission" date="2022-12" db="EMBL/GenBank/DDBJ databases">
        <authorList>
            <person name="Petersen C."/>
        </authorList>
    </citation>
    <scope>NUCLEOTIDE SEQUENCE</scope>
    <source>
        <strain evidence="3">IBT 21472</strain>
    </source>
</reference>
<protein>
    <recommendedName>
        <fullName evidence="2">Subtelomeric hrmA-associated cluster protein AFUB-079030/YDR124W-like helical bundle domain-containing protein</fullName>
    </recommendedName>
</protein>
<dbReference type="PANTHER" id="PTHR36102:SF1">
    <property type="entry name" value="YDR124W-LIKE HELICAL BUNDLE DOMAIN-CONTAINING PROTEIN"/>
    <property type="match status" value="1"/>
</dbReference>
<dbReference type="PANTHER" id="PTHR36102">
    <property type="entry name" value="CHROMOSOME 10, WHOLE GENOME SHOTGUN SEQUENCE"/>
    <property type="match status" value="1"/>
</dbReference>
<name>A0A9W9PZ64_9EURO</name>
<dbReference type="Proteomes" id="UP001147746">
    <property type="component" value="Unassembled WGS sequence"/>
</dbReference>
<evidence type="ECO:0000313" key="4">
    <source>
        <dbReference type="Proteomes" id="UP001147746"/>
    </source>
</evidence>
<comment type="caution">
    <text evidence="3">The sequence shown here is derived from an EMBL/GenBank/DDBJ whole genome shotgun (WGS) entry which is preliminary data.</text>
</comment>
<evidence type="ECO:0000259" key="2">
    <source>
        <dbReference type="Pfam" id="PF11001"/>
    </source>
</evidence>
<feature type="compositionally biased region" description="Pro residues" evidence="1">
    <location>
        <begin position="148"/>
        <end position="162"/>
    </location>
</feature>
<accession>A0A9W9PZ64</accession>
<dbReference type="Pfam" id="PF11001">
    <property type="entry name" value="AFUB_07903_YDR124W_hel"/>
    <property type="match status" value="1"/>
</dbReference>
<feature type="domain" description="Subtelomeric hrmA-associated cluster protein AFUB-079030/YDR124W-like helical bundle" evidence="2">
    <location>
        <begin position="169"/>
        <end position="288"/>
    </location>
</feature>
<dbReference type="AlphaFoldDB" id="A0A9W9PZ64"/>
<evidence type="ECO:0000313" key="3">
    <source>
        <dbReference type="EMBL" id="KAJ5318632.1"/>
    </source>
</evidence>
<reference evidence="3" key="2">
    <citation type="journal article" date="2023" name="IMA Fungus">
        <title>Comparative genomic study of the Penicillium genus elucidates a diverse pangenome and 15 lateral gene transfer events.</title>
        <authorList>
            <person name="Petersen C."/>
            <person name="Sorensen T."/>
            <person name="Nielsen M.R."/>
            <person name="Sondergaard T.E."/>
            <person name="Sorensen J.L."/>
            <person name="Fitzpatrick D.A."/>
            <person name="Frisvad J.C."/>
            <person name="Nielsen K.L."/>
        </authorList>
    </citation>
    <scope>NUCLEOTIDE SEQUENCE</scope>
    <source>
        <strain evidence="3">IBT 21472</strain>
    </source>
</reference>
<dbReference type="InterPro" id="IPR021264">
    <property type="entry name" value="AFUB_079030/YDR124W-like"/>
</dbReference>
<organism evidence="3 4">
    <name type="scientific">Penicillium atrosanguineum</name>
    <dbReference type="NCBI Taxonomy" id="1132637"/>
    <lineage>
        <taxon>Eukaryota</taxon>
        <taxon>Fungi</taxon>
        <taxon>Dikarya</taxon>
        <taxon>Ascomycota</taxon>
        <taxon>Pezizomycotina</taxon>
        <taxon>Eurotiomycetes</taxon>
        <taxon>Eurotiomycetidae</taxon>
        <taxon>Eurotiales</taxon>
        <taxon>Aspergillaceae</taxon>
        <taxon>Penicillium</taxon>
    </lineage>
</organism>